<dbReference type="Proteomes" id="UP000829401">
    <property type="component" value="Chromosome"/>
</dbReference>
<proteinExistence type="predicted"/>
<evidence type="ECO:0000313" key="2">
    <source>
        <dbReference type="Proteomes" id="UP000829401"/>
    </source>
</evidence>
<accession>T0BGU5</accession>
<name>T0BGU5_ALIAG</name>
<reference evidence="2" key="1">
    <citation type="journal article" date="2022" name="G3 (Bethesda)">
        <title>Unveiling the complete genome sequence of Alicyclobacillus acidoterrestris DSM 3922T, a taint-producing strain.</title>
        <authorList>
            <person name="Leonardo I.C."/>
            <person name="Barreto Crespo M.T."/>
            <person name="Gaspar F.B."/>
        </authorList>
    </citation>
    <scope>NUCLEOTIDE SEQUENCE [LARGE SCALE GENOMIC DNA]</scope>
    <source>
        <strain evidence="2">DSM 3922</strain>
    </source>
</reference>
<gene>
    <name evidence="1" type="ORF">K1I37_18015</name>
</gene>
<evidence type="ECO:0000313" key="1">
    <source>
        <dbReference type="EMBL" id="UNO48534.1"/>
    </source>
</evidence>
<dbReference type="EMBL" id="CP080467">
    <property type="protein sequence ID" value="UNO48534.1"/>
    <property type="molecule type" value="Genomic_DNA"/>
</dbReference>
<keyword evidence="2" id="KW-1185">Reference proteome</keyword>
<dbReference type="RefSeq" id="WP_021297797.1">
    <property type="nucleotide sequence ID" value="NZ_AURB01000162.1"/>
</dbReference>
<dbReference type="KEGG" id="aaco:K1I37_18015"/>
<dbReference type="PROSITE" id="PS51257">
    <property type="entry name" value="PROKAR_LIPOPROTEIN"/>
    <property type="match status" value="1"/>
</dbReference>
<accession>A0A9E7CQT7</accession>
<protein>
    <submittedName>
        <fullName evidence="1">Uncharacterized protein</fullName>
    </submittedName>
</protein>
<sequence>MNIKALCMSVAVVLTLGGCGQLNHLSDANTAQKAGSTTLNPQVYATCKDIYTSVKTAVSQNKDTQFDDKLNKIEHIGQNSPQGTPNAVLYQDAATVVALDDAMNAEGAPARAAGDLSKALAKLKADLDKYQVS</sequence>
<organism evidence="1 2">
    <name type="scientific">Alicyclobacillus acidoterrestris (strain ATCC 49025 / DSM 3922 / CIP 106132 / NCIMB 13137 / GD3B)</name>
    <dbReference type="NCBI Taxonomy" id="1356854"/>
    <lineage>
        <taxon>Bacteria</taxon>
        <taxon>Bacillati</taxon>
        <taxon>Bacillota</taxon>
        <taxon>Bacilli</taxon>
        <taxon>Bacillales</taxon>
        <taxon>Alicyclobacillaceae</taxon>
        <taxon>Alicyclobacillus</taxon>
    </lineage>
</organism>
<dbReference type="AlphaFoldDB" id="T0BGU5"/>